<proteinExistence type="predicted"/>
<protein>
    <submittedName>
        <fullName evidence="1">Uncharacterized protein</fullName>
    </submittedName>
</protein>
<reference evidence="1" key="1">
    <citation type="submission" date="2019-12" db="EMBL/GenBank/DDBJ databases">
        <title>Genome sequencing and annotation of Brassica cretica.</title>
        <authorList>
            <person name="Studholme D.J."/>
            <person name="Sarris P.F."/>
        </authorList>
    </citation>
    <scope>NUCLEOTIDE SEQUENCE</scope>
    <source>
        <strain evidence="1">PFS-102/07</strain>
        <tissue evidence="1">Leaf</tissue>
    </source>
</reference>
<reference evidence="2" key="2">
    <citation type="submission" date="2019-12" db="EMBL/GenBank/DDBJ databases">
        <authorList>
            <person name="Studholme D.J."/>
            <person name="Sarris P."/>
        </authorList>
    </citation>
    <scope>NUCLEOTIDE SEQUENCE</scope>
    <source>
        <strain evidence="2">PFS-1207/04</strain>
        <tissue evidence="2">Leaf</tissue>
    </source>
</reference>
<comment type="caution">
    <text evidence="1">The sequence shown here is derived from an EMBL/GenBank/DDBJ whole genome shotgun (WGS) entry which is preliminary data.</text>
</comment>
<organism evidence="1">
    <name type="scientific">Brassica cretica</name>
    <name type="common">Mustard</name>
    <dbReference type="NCBI Taxonomy" id="69181"/>
    <lineage>
        <taxon>Eukaryota</taxon>
        <taxon>Viridiplantae</taxon>
        <taxon>Streptophyta</taxon>
        <taxon>Embryophyta</taxon>
        <taxon>Tracheophyta</taxon>
        <taxon>Spermatophyta</taxon>
        <taxon>Magnoliopsida</taxon>
        <taxon>eudicotyledons</taxon>
        <taxon>Gunneridae</taxon>
        <taxon>Pentapetalae</taxon>
        <taxon>rosids</taxon>
        <taxon>malvids</taxon>
        <taxon>Brassicales</taxon>
        <taxon>Brassicaceae</taxon>
        <taxon>Brassiceae</taxon>
        <taxon>Brassica</taxon>
    </lineage>
</organism>
<dbReference type="EMBL" id="QGKY02000089">
    <property type="protein sequence ID" value="KAF2616054.1"/>
    <property type="molecule type" value="Genomic_DNA"/>
</dbReference>
<evidence type="ECO:0000313" key="2">
    <source>
        <dbReference type="EMBL" id="KAF3552467.1"/>
    </source>
</evidence>
<accession>A0A3N6R9W7</accession>
<dbReference type="AlphaFoldDB" id="A0A3N6R9W7"/>
<sequence>MCKSRFPKLHRVVYGSSGGGTSVCSSLSASKRCGSVVVYQSLLSLGGGAFQFHGLPSVKWWSSGERLFSSSSWCLAGDVQNQSLDFNAIDLQRAAWLRVFKLIRPQELVLFSRVGQFTGLRYYFLDISVVLPTLGGSCEAAGDASISVSRFGRNSSISW</sequence>
<evidence type="ECO:0000313" key="3">
    <source>
        <dbReference type="Proteomes" id="UP000266723"/>
    </source>
</evidence>
<reference evidence="2 3" key="3">
    <citation type="journal article" date="2020" name="BMC Genomics">
        <title>Intraspecific diversification of the crop wild relative Brassica cretica Lam. using demographic model selection.</title>
        <authorList>
            <person name="Kioukis A."/>
            <person name="Michalopoulou V.A."/>
            <person name="Briers L."/>
            <person name="Pirintsos S."/>
            <person name="Studholme D.J."/>
            <person name="Pavlidis P."/>
            <person name="Sarris P.F."/>
        </authorList>
    </citation>
    <scope>NUCLEOTIDE SEQUENCE [LARGE SCALE GENOMIC DNA]</scope>
    <source>
        <strain evidence="3">cv. PFS-1207/04</strain>
        <strain evidence="2">PFS-1207/04</strain>
    </source>
</reference>
<dbReference type="Proteomes" id="UP000266723">
    <property type="component" value="Unassembled WGS sequence"/>
</dbReference>
<gene>
    <name evidence="2" type="ORF">DY000_02009660</name>
    <name evidence="1" type="ORF">F2Q70_00013202</name>
</gene>
<keyword evidence="3" id="KW-1185">Reference proteome</keyword>
<evidence type="ECO:0000313" key="1">
    <source>
        <dbReference type="EMBL" id="KAF2616054.1"/>
    </source>
</evidence>
<name>A0A3N6R9W7_BRACR</name>
<dbReference type="EMBL" id="QGKV02000832">
    <property type="protein sequence ID" value="KAF3552467.1"/>
    <property type="molecule type" value="Genomic_DNA"/>
</dbReference>